<organism evidence="2 3">
    <name type="scientific">Stenotrophomonas aracearum</name>
    <dbReference type="NCBI Taxonomy" id="3003272"/>
    <lineage>
        <taxon>Bacteria</taxon>
        <taxon>Pseudomonadati</taxon>
        <taxon>Pseudomonadota</taxon>
        <taxon>Gammaproteobacteria</taxon>
        <taxon>Lysobacterales</taxon>
        <taxon>Lysobacteraceae</taxon>
        <taxon>Stenotrophomonas</taxon>
    </lineage>
</organism>
<name>A0ABY9Y9Q9_9GAMM</name>
<dbReference type="RefSeq" id="WP_311182168.1">
    <property type="nucleotide sequence ID" value="NZ_CP115543.1"/>
</dbReference>
<dbReference type="SUPFAM" id="SSF51905">
    <property type="entry name" value="FAD/NAD(P)-binding domain"/>
    <property type="match status" value="1"/>
</dbReference>
<feature type="domain" description="FAD-binding" evidence="1">
    <location>
        <begin position="6"/>
        <end position="323"/>
    </location>
</feature>
<accession>A0ABY9Y9Q9</accession>
<proteinExistence type="predicted"/>
<dbReference type="InterPro" id="IPR002938">
    <property type="entry name" value="FAD-bd"/>
</dbReference>
<dbReference type="GO" id="GO:0004497">
    <property type="term" value="F:monooxygenase activity"/>
    <property type="evidence" value="ECO:0007669"/>
    <property type="project" value="UniProtKB-KW"/>
</dbReference>
<dbReference type="InterPro" id="IPR051704">
    <property type="entry name" value="FAD_aromatic-hydroxylase"/>
</dbReference>
<keyword evidence="2" id="KW-0503">Monooxygenase</keyword>
<evidence type="ECO:0000313" key="3">
    <source>
        <dbReference type="Proteomes" id="UP001305421"/>
    </source>
</evidence>
<keyword evidence="2" id="KW-0560">Oxidoreductase</keyword>
<evidence type="ECO:0000259" key="1">
    <source>
        <dbReference type="Pfam" id="PF01494"/>
    </source>
</evidence>
<keyword evidence="3" id="KW-1185">Reference proteome</keyword>
<sequence>MPPLPTVLVSGAGVAGLATAWWLRHYGFPVTVVEKAPLLRDGGHAVDIRGVALEVVKAMGLHDTLQAQRTRLRGLSMLDRQGEPVSVDDSRTFSGGKLDSADIELFRDILCRVLADAVGASADICFDEHITALTPGANGVTVSFARQLSRTYDVVIGADGVYSPVRRHAVQPGDDCLRPLGGALAFYSAPNLLALDGREGMYRDAELGVVVYPDASGRELRVGAGFGAEVDSALRHDVAAQKALTRAQLRGLGGHWQPLVDAVDSTDAFYFGELVQVKLPRWSNGRVALVGDAAHCASPFSGQGTSLALVGAFVLARELANTPATPEAAFARYEARMRGFVDLNQALVDMTRQGPVPDAQMAAAANGIDLPDLRAA</sequence>
<dbReference type="PRINTS" id="PR00420">
    <property type="entry name" value="RNGMNOXGNASE"/>
</dbReference>
<protein>
    <submittedName>
        <fullName evidence="2">FAD-dependent monooxygenase</fullName>
    </submittedName>
</protein>
<dbReference type="Pfam" id="PF01494">
    <property type="entry name" value="FAD_binding_3"/>
    <property type="match status" value="1"/>
</dbReference>
<dbReference type="Proteomes" id="UP001305421">
    <property type="component" value="Chromosome"/>
</dbReference>
<evidence type="ECO:0000313" key="2">
    <source>
        <dbReference type="EMBL" id="WNH47386.1"/>
    </source>
</evidence>
<dbReference type="EMBL" id="CP115543">
    <property type="protein sequence ID" value="WNH47386.1"/>
    <property type="molecule type" value="Genomic_DNA"/>
</dbReference>
<dbReference type="InterPro" id="IPR036188">
    <property type="entry name" value="FAD/NAD-bd_sf"/>
</dbReference>
<reference evidence="2 3" key="1">
    <citation type="submission" date="2022-12" db="EMBL/GenBank/DDBJ databases">
        <title>Two new species, Stenotrophomonas aracearum and Stenotrophomonas oahuensis, isolated from Anthurium (Araceae family) in Hawaii.</title>
        <authorList>
            <person name="Chunag S.C."/>
            <person name="Dobhal S."/>
            <person name="Alvarez A."/>
            <person name="Arif M."/>
        </authorList>
    </citation>
    <scope>NUCLEOTIDE SEQUENCE [LARGE SCALE GENOMIC DNA]</scope>
    <source>
        <strain evidence="2 3">A5588</strain>
    </source>
</reference>
<dbReference type="PANTHER" id="PTHR46865:SF2">
    <property type="entry name" value="MONOOXYGENASE"/>
    <property type="match status" value="1"/>
</dbReference>
<dbReference type="Gene3D" id="3.30.9.10">
    <property type="entry name" value="D-Amino Acid Oxidase, subunit A, domain 2"/>
    <property type="match status" value="1"/>
</dbReference>
<dbReference type="Gene3D" id="3.50.50.60">
    <property type="entry name" value="FAD/NAD(P)-binding domain"/>
    <property type="match status" value="1"/>
</dbReference>
<dbReference type="PANTHER" id="PTHR46865">
    <property type="entry name" value="OXIDOREDUCTASE-RELATED"/>
    <property type="match status" value="1"/>
</dbReference>
<gene>
    <name evidence="2" type="ORF">PDM28_11805</name>
</gene>